<dbReference type="Proteomes" id="UP000297777">
    <property type="component" value="Unassembled WGS sequence"/>
</dbReference>
<comment type="caution">
    <text evidence="2">The sequence shown here is derived from an EMBL/GenBank/DDBJ whole genome shotgun (WGS) entry which is preliminary data.</text>
</comment>
<keyword evidence="1" id="KW-0175">Coiled coil</keyword>
<organism evidence="2 3">
    <name type="scientific">Botrytis tulipae</name>
    <dbReference type="NCBI Taxonomy" id="87230"/>
    <lineage>
        <taxon>Eukaryota</taxon>
        <taxon>Fungi</taxon>
        <taxon>Dikarya</taxon>
        <taxon>Ascomycota</taxon>
        <taxon>Pezizomycotina</taxon>
        <taxon>Leotiomycetes</taxon>
        <taxon>Helotiales</taxon>
        <taxon>Sclerotiniaceae</taxon>
        <taxon>Botrytis</taxon>
    </lineage>
</organism>
<gene>
    <name evidence="2" type="ORF">BTUL_0059g00110</name>
</gene>
<dbReference type="EMBL" id="PQXH01000059">
    <property type="protein sequence ID" value="TGO14026.1"/>
    <property type="molecule type" value="Genomic_DNA"/>
</dbReference>
<accession>A0A4Z1ENW2</accession>
<proteinExistence type="predicted"/>
<dbReference type="AlphaFoldDB" id="A0A4Z1ENW2"/>
<sequence>MLVPLYNSPMKIFDTHLAKTPQILYSAKINFADQTDVNYHLLGSIPLGHEDPGLFGKGRFESINRKVKEQIDMMELVDHRDTITHEKIITKNPSLHEKKNLTFEEKRKRLEAGIEELKMKTGRLERASEETQRLLNQTVESLEGEKMKTERLERDKASRYEGEIVTMRNKLWKMACTMESTKKKISLPSWMDNIRKTRNQSAHLTDLATVMKLADKYPDYFDILLDTIYGAPKDEIKLLVDADKTGKNQVYKILNDRGSAFHNQYANTCMKPFNLWLSAVRSLQHIQSATADKSSSDHESSVQKQKAEVQKLIREWDAAFDVDRWKWDTNTEKCRELIYSDYRDRDLLPRMWKSFGVQEEE</sequence>
<protein>
    <submittedName>
        <fullName evidence="2">Uncharacterized protein</fullName>
    </submittedName>
</protein>
<feature type="coiled-coil region" evidence="1">
    <location>
        <begin position="100"/>
        <end position="137"/>
    </location>
</feature>
<name>A0A4Z1ENW2_9HELO</name>
<reference evidence="2 3" key="1">
    <citation type="submission" date="2017-12" db="EMBL/GenBank/DDBJ databases">
        <title>Comparative genomics of Botrytis spp.</title>
        <authorList>
            <person name="Valero-Jimenez C.A."/>
            <person name="Tapia P."/>
            <person name="Veloso J."/>
            <person name="Silva-Moreno E."/>
            <person name="Staats M."/>
            <person name="Valdes J.H."/>
            <person name="Van Kan J.A.L."/>
        </authorList>
    </citation>
    <scope>NUCLEOTIDE SEQUENCE [LARGE SCALE GENOMIC DNA]</scope>
    <source>
        <strain evidence="2 3">Bt9001</strain>
    </source>
</reference>
<evidence type="ECO:0000313" key="3">
    <source>
        <dbReference type="Proteomes" id="UP000297777"/>
    </source>
</evidence>
<dbReference type="OrthoDB" id="3519314at2759"/>
<evidence type="ECO:0000256" key="1">
    <source>
        <dbReference type="SAM" id="Coils"/>
    </source>
</evidence>
<keyword evidence="3" id="KW-1185">Reference proteome</keyword>
<evidence type="ECO:0000313" key="2">
    <source>
        <dbReference type="EMBL" id="TGO14026.1"/>
    </source>
</evidence>